<dbReference type="AlphaFoldDB" id="A0AAX2AFH9"/>
<comment type="similarity">
    <text evidence="1">Belongs to the MlaE permease family.</text>
</comment>
<feature type="transmembrane region" description="Helical" evidence="1">
    <location>
        <begin position="337"/>
        <end position="360"/>
    </location>
</feature>
<feature type="transmembrane region" description="Helical" evidence="1">
    <location>
        <begin position="122"/>
        <end position="138"/>
    </location>
</feature>
<dbReference type="InterPro" id="IPR003453">
    <property type="entry name" value="ABC_MlaE_roteobac"/>
</dbReference>
<evidence type="ECO:0000313" key="2">
    <source>
        <dbReference type="EMBL" id="RXK15752.1"/>
    </source>
</evidence>
<dbReference type="Proteomes" id="UP000290092">
    <property type="component" value="Unassembled WGS sequence"/>
</dbReference>
<dbReference type="GO" id="GO:0005548">
    <property type="term" value="F:phospholipid transporter activity"/>
    <property type="evidence" value="ECO:0007669"/>
    <property type="project" value="TreeGrafter"/>
</dbReference>
<dbReference type="PANTHER" id="PTHR30188">
    <property type="entry name" value="ABC TRANSPORTER PERMEASE PROTEIN-RELATED"/>
    <property type="match status" value="1"/>
</dbReference>
<dbReference type="NCBIfam" id="TIGR00056">
    <property type="entry name" value="MlaE family lipid ABC transporter permease subunit"/>
    <property type="match status" value="1"/>
</dbReference>
<reference evidence="2 3" key="1">
    <citation type="submission" date="2017-09" db="EMBL/GenBank/DDBJ databases">
        <title>Genomics of the genus Arcobacter.</title>
        <authorList>
            <person name="Perez-Cataluna A."/>
            <person name="Figueras M.J."/>
            <person name="Salas-Masso N."/>
        </authorList>
    </citation>
    <scope>NUCLEOTIDE SEQUENCE [LARGE SCALE GENOMIC DNA]</scope>
    <source>
        <strain evidence="2 3">CECT 7386</strain>
    </source>
</reference>
<keyword evidence="1" id="KW-1133">Transmembrane helix</keyword>
<proteinExistence type="inferred from homology"/>
<dbReference type="PANTHER" id="PTHR30188:SF3">
    <property type="entry name" value="ABC TRANSPORTER PERMEASE"/>
    <property type="match status" value="1"/>
</dbReference>
<sequence>MADIKIEEFENNSLSIFLLGKLNKQTLPKIIKKISLIKNLSKKQILIDCKDIKQLDSSAAIYLISLDKKLNFSIINLNKFEKLYNHYKKYYQEKDTNLKSKNNFIINLGKSSYTFYLELKEFIYFFGKISYFFIYSLMNPKKIRFKAMLKYIDSSAINAMGIIALTSFLVGIVIAYQGAVQLEKFGANIFIVEMICITMFREIAPLVTAIVIAGRTASSYTAEIGAMKITDEIDAMKTMGFEPTIFLTLPRVFALFISLPLLVFFADIIGVFAGMLIANLDLNITFLEFINRMYAEVPLKHLLIGIIKSMFFGIFIALIGCYRGFQVQNNTTSIGKYTTISVVSAIFVVIAFNALFSVVLTESGL</sequence>
<gene>
    <name evidence="2" type="ORF">CP985_06980</name>
</gene>
<keyword evidence="1" id="KW-0812">Transmembrane</keyword>
<feature type="transmembrane region" description="Helical" evidence="1">
    <location>
        <begin position="185"/>
        <end position="212"/>
    </location>
</feature>
<keyword evidence="3" id="KW-1185">Reference proteome</keyword>
<protein>
    <submittedName>
        <fullName evidence="2">ABC transporter permease</fullName>
    </submittedName>
</protein>
<evidence type="ECO:0000313" key="3">
    <source>
        <dbReference type="Proteomes" id="UP000290092"/>
    </source>
</evidence>
<accession>A0AAX2AFH9</accession>
<organism evidence="2 3">
    <name type="scientific">Malaciobacter mytili LMG 24559</name>
    <dbReference type="NCBI Taxonomy" id="1032238"/>
    <lineage>
        <taxon>Bacteria</taxon>
        <taxon>Pseudomonadati</taxon>
        <taxon>Campylobacterota</taxon>
        <taxon>Epsilonproteobacteria</taxon>
        <taxon>Campylobacterales</taxon>
        <taxon>Arcobacteraceae</taxon>
        <taxon>Malaciobacter</taxon>
    </lineage>
</organism>
<feature type="transmembrane region" description="Helical" evidence="1">
    <location>
        <begin position="302"/>
        <end position="325"/>
    </location>
</feature>
<feature type="transmembrane region" description="Helical" evidence="1">
    <location>
        <begin position="159"/>
        <end position="179"/>
    </location>
</feature>
<keyword evidence="1" id="KW-0472">Membrane</keyword>
<name>A0AAX2AFH9_9BACT</name>
<dbReference type="InterPro" id="IPR030802">
    <property type="entry name" value="Permease_MalE"/>
</dbReference>
<dbReference type="Pfam" id="PF02405">
    <property type="entry name" value="MlaE"/>
    <property type="match status" value="1"/>
</dbReference>
<dbReference type="GO" id="GO:0043190">
    <property type="term" value="C:ATP-binding cassette (ABC) transporter complex"/>
    <property type="evidence" value="ECO:0007669"/>
    <property type="project" value="InterPro"/>
</dbReference>
<dbReference type="EMBL" id="NXID01000022">
    <property type="protein sequence ID" value="RXK15752.1"/>
    <property type="molecule type" value="Genomic_DNA"/>
</dbReference>
<comment type="caution">
    <text evidence="2">The sequence shown here is derived from an EMBL/GenBank/DDBJ whole genome shotgun (WGS) entry which is preliminary data.</text>
</comment>
<evidence type="ECO:0000256" key="1">
    <source>
        <dbReference type="RuleBase" id="RU362044"/>
    </source>
</evidence>